<dbReference type="EMBL" id="AM472107">
    <property type="protein sequence ID" value="CAN83604.1"/>
    <property type="molecule type" value="Genomic_DNA"/>
</dbReference>
<organism evidence="2">
    <name type="scientific">Vitis vinifera</name>
    <name type="common">Grape</name>
    <dbReference type="NCBI Taxonomy" id="29760"/>
    <lineage>
        <taxon>Eukaryota</taxon>
        <taxon>Viridiplantae</taxon>
        <taxon>Streptophyta</taxon>
        <taxon>Embryophyta</taxon>
        <taxon>Tracheophyta</taxon>
        <taxon>Spermatophyta</taxon>
        <taxon>Magnoliopsida</taxon>
        <taxon>eudicotyledons</taxon>
        <taxon>Gunneridae</taxon>
        <taxon>Pentapetalae</taxon>
        <taxon>rosids</taxon>
        <taxon>Vitales</taxon>
        <taxon>Vitaceae</taxon>
        <taxon>Viteae</taxon>
        <taxon>Vitis</taxon>
    </lineage>
</organism>
<evidence type="ECO:0000313" key="2">
    <source>
        <dbReference type="EMBL" id="CAN83604.1"/>
    </source>
</evidence>
<gene>
    <name evidence="2" type="ORF">VITISV_018020</name>
</gene>
<accession>A5BUX1</accession>
<protein>
    <submittedName>
        <fullName evidence="2">Uncharacterized protein</fullName>
    </submittedName>
</protein>
<evidence type="ECO:0000256" key="1">
    <source>
        <dbReference type="SAM" id="MobiDB-lite"/>
    </source>
</evidence>
<feature type="region of interest" description="Disordered" evidence="1">
    <location>
        <begin position="1"/>
        <end position="73"/>
    </location>
</feature>
<sequence length="73" mass="7876">MARIKGGHIDPSLSREPRPRASPPWDSTSQAPEAPTVPSSEGGVPFNPSQHRYAIRRPPTSPPPEELSTPHSS</sequence>
<name>A5BUX1_VITVI</name>
<reference evidence="2" key="1">
    <citation type="journal article" date="2007" name="PLoS ONE">
        <title>The first genome sequence of an elite grapevine cultivar (Pinot noir Vitis vinifera L.): coping with a highly heterozygous genome.</title>
        <authorList>
            <person name="Velasco R."/>
            <person name="Zharkikh A."/>
            <person name="Troggio M."/>
            <person name="Cartwright D.A."/>
            <person name="Cestaro A."/>
            <person name="Pruss D."/>
            <person name="Pindo M."/>
            <person name="FitzGerald L.M."/>
            <person name="Vezzulli S."/>
            <person name="Reid J."/>
            <person name="Malacarne G."/>
            <person name="Iliev D."/>
            <person name="Coppola G."/>
            <person name="Wardell B."/>
            <person name="Micheletti D."/>
            <person name="Macalma T."/>
            <person name="Facci M."/>
            <person name="Mitchell J.T."/>
            <person name="Perazzolli M."/>
            <person name="Eldredge G."/>
            <person name="Gatto P."/>
            <person name="Oyzerski R."/>
            <person name="Moretto M."/>
            <person name="Gutin N."/>
            <person name="Stefanini M."/>
            <person name="Chen Y."/>
            <person name="Segala C."/>
            <person name="Davenport C."/>
            <person name="Dematte L."/>
            <person name="Mraz A."/>
            <person name="Battilana J."/>
            <person name="Stormo K."/>
            <person name="Costa F."/>
            <person name="Tao Q."/>
            <person name="Si-Ammour A."/>
            <person name="Harkins T."/>
            <person name="Lackey A."/>
            <person name="Perbost C."/>
            <person name="Taillon B."/>
            <person name="Stella A."/>
            <person name="Solovyev V."/>
            <person name="Fawcett J.A."/>
            <person name="Sterck L."/>
            <person name="Vandepoele K."/>
            <person name="Grando S.M."/>
            <person name="Toppo S."/>
            <person name="Moser C."/>
            <person name="Lanchbury J."/>
            <person name="Bogden R."/>
            <person name="Skolnick M."/>
            <person name="Sgaramella V."/>
            <person name="Bhatnagar S.K."/>
            <person name="Fontana P."/>
            <person name="Gutin A."/>
            <person name="Van de Peer Y."/>
            <person name="Salamini F."/>
            <person name="Viola R."/>
        </authorList>
    </citation>
    <scope>NUCLEOTIDE SEQUENCE</scope>
</reference>
<proteinExistence type="predicted"/>
<dbReference type="AlphaFoldDB" id="A5BUX1"/>